<organism evidence="1">
    <name type="scientific">Phenylobacterium glaciei</name>
    <dbReference type="NCBI Taxonomy" id="2803784"/>
    <lineage>
        <taxon>Bacteria</taxon>
        <taxon>Pseudomonadati</taxon>
        <taxon>Pseudomonadota</taxon>
        <taxon>Alphaproteobacteria</taxon>
        <taxon>Caulobacterales</taxon>
        <taxon>Caulobacteraceae</taxon>
        <taxon>Phenylobacterium</taxon>
    </lineage>
</organism>
<accession>A0A974P5R7</accession>
<dbReference type="AlphaFoldDB" id="A0A974P5R7"/>
<gene>
    <name evidence="1" type="ORF">JKL49_09060</name>
</gene>
<protein>
    <submittedName>
        <fullName evidence="1">Uncharacterized protein</fullName>
    </submittedName>
</protein>
<name>A0A974P5R7_9CAUL</name>
<sequence>MGSDSLAASVSYLKPLKRDRRVNAWTQATLQARHIEQDWTDTGGYADNVVVLRGALNADVSAPGRSSNVFAQVSAGQRGKPGSQPGRALARRRVAPVREAQCPRRALSRPRPWAGLFLSADGQWSPNRLLSSEEFVVGGAPYGRGYNYAEIGGDQGWPGRLSCAPASAPSAAPSASCRATASSMWARCGI</sequence>
<proteinExistence type="predicted"/>
<reference evidence="1" key="1">
    <citation type="submission" date="2021-01" db="EMBL/GenBank/DDBJ databases">
        <title>Genome sequence of Phenylobacterium sp. 20VBR1 isolated from a valley glaceir, Ny-Alesund, Svalbard.</title>
        <authorList>
            <person name="Thomas F.A."/>
            <person name="Krishnan K.P."/>
            <person name="Sinha R.K."/>
        </authorList>
    </citation>
    <scope>NUCLEOTIDE SEQUENCE</scope>
    <source>
        <strain evidence="1">20VBR1</strain>
    </source>
</reference>
<dbReference type="EMBL" id="CP068570">
    <property type="protein sequence ID" value="QQZ51233.1"/>
    <property type="molecule type" value="Genomic_DNA"/>
</dbReference>
<evidence type="ECO:0000313" key="1">
    <source>
        <dbReference type="EMBL" id="QQZ51233.1"/>
    </source>
</evidence>
<dbReference type="Gene3D" id="2.40.160.50">
    <property type="entry name" value="membrane protein fhac: a member of the omp85/tpsb transporter family"/>
    <property type="match status" value="1"/>
</dbReference>